<sequence>MQPQKRRPTKEELAAANSRTLPDIIAPNLKVLFCGINPGLYTAVVGHNFARPGNRFWPTLHAAGFTPRLYLPEEERGLLDLGFGITNIVDRATASAAELSAAELKEGGGRLVEKVLAYQPQVLALLGISAYRVAFGKANAGIGIQEQTIGNTRLWLLPNPSGLNAHFPPQKLARVYQELRIFVDMLE</sequence>
<dbReference type="SUPFAM" id="SSF52141">
    <property type="entry name" value="Uracil-DNA glycosylase-like"/>
    <property type="match status" value="1"/>
</dbReference>
<keyword evidence="2" id="KW-0378">Hydrolase</keyword>
<dbReference type="PANTHER" id="PTHR12159">
    <property type="entry name" value="G/T AND G/U MISMATCH-SPECIFIC DNA GLYCOSYLASE"/>
    <property type="match status" value="1"/>
</dbReference>
<dbReference type="EMBL" id="FTNM01000002">
    <property type="protein sequence ID" value="SIQ85490.1"/>
    <property type="molecule type" value="Genomic_DNA"/>
</dbReference>
<dbReference type="RefSeq" id="WP_076421592.1">
    <property type="nucleotide sequence ID" value="NZ_FTNM01000002.1"/>
</dbReference>
<name>A0A1N6W637_9BACT</name>
<dbReference type="GO" id="GO:0008263">
    <property type="term" value="F:pyrimidine-specific mismatch base pair DNA N-glycosylase activity"/>
    <property type="evidence" value="ECO:0007669"/>
    <property type="project" value="TreeGrafter"/>
</dbReference>
<dbReference type="SMART" id="SM00987">
    <property type="entry name" value="UreE_C"/>
    <property type="match status" value="1"/>
</dbReference>
<protein>
    <submittedName>
        <fullName evidence="5">G/U mismatch-specific uracil-DNA glycosylase</fullName>
    </submittedName>
</protein>
<dbReference type="OrthoDB" id="9799921at2"/>
<dbReference type="InterPro" id="IPR036895">
    <property type="entry name" value="Uracil-DNA_glycosylase-like_sf"/>
</dbReference>
<evidence type="ECO:0000313" key="5">
    <source>
        <dbReference type="EMBL" id="SIQ85490.1"/>
    </source>
</evidence>
<dbReference type="PANTHER" id="PTHR12159:SF9">
    <property type="entry name" value="G_T MISMATCH-SPECIFIC THYMINE DNA GLYCOSYLASE"/>
    <property type="match status" value="1"/>
</dbReference>
<evidence type="ECO:0000256" key="3">
    <source>
        <dbReference type="ARBA" id="ARBA00023204"/>
    </source>
</evidence>
<keyword evidence="3" id="KW-0234">DNA repair</keyword>
<dbReference type="NCBIfam" id="NF007570">
    <property type="entry name" value="PRK10201.1"/>
    <property type="match status" value="1"/>
</dbReference>
<keyword evidence="1" id="KW-0227">DNA damage</keyword>
<dbReference type="AlphaFoldDB" id="A0A1N6W637"/>
<dbReference type="Gene3D" id="3.40.470.10">
    <property type="entry name" value="Uracil-DNA glycosylase-like domain"/>
    <property type="match status" value="1"/>
</dbReference>
<evidence type="ECO:0000256" key="2">
    <source>
        <dbReference type="ARBA" id="ARBA00022801"/>
    </source>
</evidence>
<dbReference type="SMART" id="SM00986">
    <property type="entry name" value="UDG"/>
    <property type="match status" value="1"/>
</dbReference>
<dbReference type="GO" id="GO:0006285">
    <property type="term" value="P:base-excision repair, AP site formation"/>
    <property type="evidence" value="ECO:0007669"/>
    <property type="project" value="InterPro"/>
</dbReference>
<evidence type="ECO:0000259" key="4">
    <source>
        <dbReference type="SMART" id="SM00986"/>
    </source>
</evidence>
<evidence type="ECO:0000313" key="6">
    <source>
        <dbReference type="Proteomes" id="UP000185924"/>
    </source>
</evidence>
<gene>
    <name evidence="5" type="ORF">SAMN05421545_1377</name>
</gene>
<dbReference type="GO" id="GO:0004844">
    <property type="term" value="F:uracil DNA N-glycosylase activity"/>
    <property type="evidence" value="ECO:0007669"/>
    <property type="project" value="TreeGrafter"/>
</dbReference>
<keyword evidence="6" id="KW-1185">Reference proteome</keyword>
<dbReference type="InterPro" id="IPR005122">
    <property type="entry name" value="Uracil-DNA_glycosylase-like"/>
</dbReference>
<feature type="domain" description="Uracil-DNA glycosylase-like" evidence="4">
    <location>
        <begin position="22"/>
        <end position="180"/>
    </location>
</feature>
<accession>A0A1N6W637</accession>
<dbReference type="InterPro" id="IPR015637">
    <property type="entry name" value="MUG/TDG"/>
</dbReference>
<dbReference type="CDD" id="cd10028">
    <property type="entry name" value="UDG-F2_TDG_MUG"/>
    <property type="match status" value="1"/>
</dbReference>
<dbReference type="Proteomes" id="UP000185924">
    <property type="component" value="Unassembled WGS sequence"/>
</dbReference>
<organism evidence="5 6">
    <name type="scientific">Pontibacter lucknowensis</name>
    <dbReference type="NCBI Taxonomy" id="1077936"/>
    <lineage>
        <taxon>Bacteria</taxon>
        <taxon>Pseudomonadati</taxon>
        <taxon>Bacteroidota</taxon>
        <taxon>Cytophagia</taxon>
        <taxon>Cytophagales</taxon>
        <taxon>Hymenobacteraceae</taxon>
        <taxon>Pontibacter</taxon>
    </lineage>
</organism>
<dbReference type="STRING" id="1077936.SAMN05421545_1377"/>
<evidence type="ECO:0000256" key="1">
    <source>
        <dbReference type="ARBA" id="ARBA00022763"/>
    </source>
</evidence>
<dbReference type="Pfam" id="PF03167">
    <property type="entry name" value="UDG"/>
    <property type="match status" value="1"/>
</dbReference>
<proteinExistence type="predicted"/>
<reference evidence="6" key="1">
    <citation type="submission" date="2017-01" db="EMBL/GenBank/DDBJ databases">
        <authorList>
            <person name="Varghese N."/>
            <person name="Submissions S."/>
        </authorList>
    </citation>
    <scope>NUCLEOTIDE SEQUENCE [LARGE SCALE GENOMIC DNA]</scope>
    <source>
        <strain evidence="6">DM9</strain>
    </source>
</reference>